<proteinExistence type="predicted"/>
<keyword evidence="2" id="KW-1185">Reference proteome</keyword>
<sequence length="59" mass="7105">MLRLTSFMTNFKCFVANQTFGPTYDHLRKFSWRCSRQVMVRFIQNVSSQFFDNEFAVIL</sequence>
<protein>
    <submittedName>
        <fullName evidence="1">Uncharacterized protein</fullName>
    </submittedName>
</protein>
<dbReference type="Gramene" id="Kaladp0079s0011.1.v1.1">
    <property type="protein sequence ID" value="Kaladp0079s0011.1.v1.1.CDS.1"/>
    <property type="gene ID" value="Kaladp0079s0011.v1.1"/>
</dbReference>
<dbReference type="AlphaFoldDB" id="A0A7N0UP80"/>
<evidence type="ECO:0000313" key="1">
    <source>
        <dbReference type="EnsemblPlants" id="Kaladp0079s0011.1.v1.1.CDS.1"/>
    </source>
</evidence>
<evidence type="ECO:0000313" key="2">
    <source>
        <dbReference type="Proteomes" id="UP000594263"/>
    </source>
</evidence>
<name>A0A7N0UP80_KALFE</name>
<dbReference type="EnsemblPlants" id="Kaladp0079s0011.1.v1.1">
    <property type="protein sequence ID" value="Kaladp0079s0011.1.v1.1.CDS.1"/>
    <property type="gene ID" value="Kaladp0079s0011.v1.1"/>
</dbReference>
<dbReference type="Proteomes" id="UP000594263">
    <property type="component" value="Unplaced"/>
</dbReference>
<organism evidence="1 2">
    <name type="scientific">Kalanchoe fedtschenkoi</name>
    <name type="common">Lavender scallops</name>
    <name type="synonym">South American air plant</name>
    <dbReference type="NCBI Taxonomy" id="63787"/>
    <lineage>
        <taxon>Eukaryota</taxon>
        <taxon>Viridiplantae</taxon>
        <taxon>Streptophyta</taxon>
        <taxon>Embryophyta</taxon>
        <taxon>Tracheophyta</taxon>
        <taxon>Spermatophyta</taxon>
        <taxon>Magnoliopsida</taxon>
        <taxon>eudicotyledons</taxon>
        <taxon>Gunneridae</taxon>
        <taxon>Pentapetalae</taxon>
        <taxon>Saxifragales</taxon>
        <taxon>Crassulaceae</taxon>
        <taxon>Kalanchoe</taxon>
    </lineage>
</organism>
<reference evidence="1" key="1">
    <citation type="submission" date="2021-01" db="UniProtKB">
        <authorList>
            <consortium name="EnsemblPlants"/>
        </authorList>
    </citation>
    <scope>IDENTIFICATION</scope>
</reference>
<accession>A0A7N0UP80</accession>